<dbReference type="PATRIC" id="fig|1235785.3.peg.1612"/>
<feature type="transmembrane region" description="Helical" evidence="5">
    <location>
        <begin position="202"/>
        <end position="218"/>
    </location>
</feature>
<feature type="transmembrane region" description="Helical" evidence="5">
    <location>
        <begin position="71"/>
        <end position="86"/>
    </location>
</feature>
<dbReference type="Pfam" id="PF04932">
    <property type="entry name" value="Wzy_C"/>
    <property type="match status" value="1"/>
</dbReference>
<name>R9HBH0_BACT4</name>
<dbReference type="GO" id="GO:0016020">
    <property type="term" value="C:membrane"/>
    <property type="evidence" value="ECO:0007669"/>
    <property type="project" value="UniProtKB-SubCell"/>
</dbReference>
<accession>R9HBH0</accession>
<gene>
    <name evidence="7" type="ORF">C799_01617</name>
</gene>
<dbReference type="InterPro" id="IPR051533">
    <property type="entry name" value="WaaL-like"/>
</dbReference>
<evidence type="ECO:0000256" key="2">
    <source>
        <dbReference type="ARBA" id="ARBA00022692"/>
    </source>
</evidence>
<evidence type="ECO:0000256" key="4">
    <source>
        <dbReference type="ARBA" id="ARBA00023136"/>
    </source>
</evidence>
<dbReference type="RefSeq" id="WP_016267866.1">
    <property type="nucleotide sequence ID" value="NZ_KE159459.1"/>
</dbReference>
<feature type="transmembrane region" description="Helical" evidence="5">
    <location>
        <begin position="350"/>
        <end position="376"/>
    </location>
</feature>
<feature type="transmembrane region" description="Helical" evidence="5">
    <location>
        <begin position="117"/>
        <end position="136"/>
    </location>
</feature>
<keyword evidence="3 5" id="KW-1133">Transmembrane helix</keyword>
<organism evidence="7 8">
    <name type="scientific">Bacteroides thetaiotaomicron dnLKV9</name>
    <dbReference type="NCBI Taxonomy" id="1235785"/>
    <lineage>
        <taxon>Bacteria</taxon>
        <taxon>Pseudomonadati</taxon>
        <taxon>Bacteroidota</taxon>
        <taxon>Bacteroidia</taxon>
        <taxon>Bacteroidales</taxon>
        <taxon>Bacteroidaceae</taxon>
        <taxon>Bacteroides</taxon>
    </lineage>
</organism>
<feature type="transmembrane region" description="Helical" evidence="5">
    <location>
        <begin position="37"/>
        <end position="59"/>
    </location>
</feature>
<dbReference type="PANTHER" id="PTHR37422:SF13">
    <property type="entry name" value="LIPOPOLYSACCHARIDE BIOSYNTHESIS PROTEIN PA4999-RELATED"/>
    <property type="match status" value="1"/>
</dbReference>
<comment type="subcellular location">
    <subcellularLocation>
        <location evidence="1">Membrane</location>
        <topology evidence="1">Multi-pass membrane protein</topology>
    </subcellularLocation>
</comment>
<dbReference type="Proteomes" id="UP000014207">
    <property type="component" value="Unassembled WGS sequence"/>
</dbReference>
<feature type="transmembrane region" description="Helical" evidence="5">
    <location>
        <begin position="318"/>
        <end position="338"/>
    </location>
</feature>
<keyword evidence="2 5" id="KW-0812">Transmembrane</keyword>
<comment type="caution">
    <text evidence="7">The sequence shown here is derived from an EMBL/GenBank/DDBJ whole genome shotgun (WGS) entry which is preliminary data.</text>
</comment>
<keyword evidence="4 5" id="KW-0472">Membrane</keyword>
<evidence type="ECO:0000256" key="1">
    <source>
        <dbReference type="ARBA" id="ARBA00004141"/>
    </source>
</evidence>
<dbReference type="PANTHER" id="PTHR37422">
    <property type="entry name" value="TEICHURONIC ACID BIOSYNTHESIS PROTEIN TUAE"/>
    <property type="match status" value="1"/>
</dbReference>
<evidence type="ECO:0000313" key="8">
    <source>
        <dbReference type="Proteomes" id="UP000014207"/>
    </source>
</evidence>
<dbReference type="EMBL" id="ASSM01000008">
    <property type="protein sequence ID" value="EOS01239.1"/>
    <property type="molecule type" value="Genomic_DNA"/>
</dbReference>
<evidence type="ECO:0000259" key="6">
    <source>
        <dbReference type="Pfam" id="PF04932"/>
    </source>
</evidence>
<sequence length="394" mass="44296">MKSKLNVEHIYVLSVVSAFALLFFANADQQKAPDGTVVQLGIGKLFYVPCAVAFIASFFLSKTRDKLDKKLIWLMGVAIITSIIHPPYGTNILSWTLTRFLFAILCFKDIRNINPLLLARYTAIISPLIIFPHYILTNPFGYGDWRYGGFYGDANFLALALNLVIALCYISLMKCDGIIFKCLCILSILGAIPLIMVGMSRGGILGLLVLLFFMLRTLRRYNKRIFYCVLIVGFLSMGSFTTKFGGIIEGIEYRFLGKLSSDANGARARIEGIESVCNVMVNCPYLIPVGIGLGNTVPTINEYKYYGYYCRFAIHNTYFSLFYEAGLIAILLYLYIYIYAFKTLKKGRNYLLIGLLLSGALSLFTLPGTTFMPGWIMLFLLSNKKNSELFIIDK</sequence>
<feature type="transmembrane region" description="Helical" evidence="5">
    <location>
        <begin position="179"/>
        <end position="196"/>
    </location>
</feature>
<feature type="transmembrane region" description="Helical" evidence="5">
    <location>
        <begin position="156"/>
        <end position="172"/>
    </location>
</feature>
<dbReference type="InterPro" id="IPR007016">
    <property type="entry name" value="O-antigen_ligase-rel_domated"/>
</dbReference>
<evidence type="ECO:0000256" key="3">
    <source>
        <dbReference type="ARBA" id="ARBA00022989"/>
    </source>
</evidence>
<feature type="transmembrane region" description="Helical" evidence="5">
    <location>
        <begin position="225"/>
        <end position="248"/>
    </location>
</feature>
<protein>
    <recommendedName>
        <fullName evidence="6">O-antigen ligase-related domain-containing protein</fullName>
    </recommendedName>
</protein>
<feature type="domain" description="O-antigen ligase-related" evidence="6">
    <location>
        <begin position="192"/>
        <end position="334"/>
    </location>
</feature>
<proteinExistence type="predicted"/>
<dbReference type="AlphaFoldDB" id="R9HBH0"/>
<evidence type="ECO:0000256" key="5">
    <source>
        <dbReference type="SAM" id="Phobius"/>
    </source>
</evidence>
<reference evidence="7 8" key="1">
    <citation type="submission" date="2013-04" db="EMBL/GenBank/DDBJ databases">
        <title>The Genome Sequence of Bacteroides thetaiotaomicron dnLKV9.</title>
        <authorList>
            <consortium name="The Broad Institute Genomics Platform"/>
            <consortium name="The Broad Institute Genome Sequencing Center for Infectious Disease"/>
            <person name="Earl A."/>
            <person name="Xavier R."/>
            <person name="Kuhn K."/>
            <person name="Stappenbeck T."/>
            <person name="Walker B."/>
            <person name="Young S."/>
            <person name="Zeng Q."/>
            <person name="Gargeya S."/>
            <person name="Fitzgerald M."/>
            <person name="Haas B."/>
            <person name="Abouelleil A."/>
            <person name="Allen A.W."/>
            <person name="Alvarado L."/>
            <person name="Arachchi H.M."/>
            <person name="Berlin A.M."/>
            <person name="Chapman S.B."/>
            <person name="Gainer-Dewar J."/>
            <person name="Goldberg J."/>
            <person name="Griggs A."/>
            <person name="Gujja S."/>
            <person name="Hansen M."/>
            <person name="Howarth C."/>
            <person name="Imamovic A."/>
            <person name="Ireland A."/>
            <person name="Larimer J."/>
            <person name="McCowan C."/>
            <person name="Murphy C."/>
            <person name="Pearson M."/>
            <person name="Poon T.W."/>
            <person name="Priest M."/>
            <person name="Roberts A."/>
            <person name="Saif S."/>
            <person name="Shea T."/>
            <person name="Sisk P."/>
            <person name="Sykes S."/>
            <person name="Wortman J."/>
            <person name="Nusbaum C."/>
            <person name="Birren B."/>
        </authorList>
    </citation>
    <scope>NUCLEOTIDE SEQUENCE [LARGE SCALE GENOMIC DNA]</scope>
    <source>
        <strain evidence="8">dnLKV9</strain>
    </source>
</reference>
<evidence type="ECO:0000313" key="7">
    <source>
        <dbReference type="EMBL" id="EOS01239.1"/>
    </source>
</evidence>
<dbReference type="HOGENOM" id="CLU_699532_0_0_10"/>